<evidence type="ECO:0000256" key="1">
    <source>
        <dbReference type="SAM" id="MobiDB-lite"/>
    </source>
</evidence>
<dbReference type="OrthoDB" id="9811177at2"/>
<proteinExistence type="predicted"/>
<keyword evidence="4" id="KW-1185">Reference proteome</keyword>
<organism evidence="3 4">
    <name type="scientific">Ornithinimicrobium ciconiae</name>
    <dbReference type="NCBI Taxonomy" id="2594265"/>
    <lineage>
        <taxon>Bacteria</taxon>
        <taxon>Bacillati</taxon>
        <taxon>Actinomycetota</taxon>
        <taxon>Actinomycetes</taxon>
        <taxon>Micrococcales</taxon>
        <taxon>Ornithinimicrobiaceae</taxon>
        <taxon>Ornithinimicrobium</taxon>
    </lineage>
</organism>
<dbReference type="KEGG" id="orz:FNH13_05765"/>
<dbReference type="InterPro" id="IPR002725">
    <property type="entry name" value="YgjP-like_metallopeptidase"/>
</dbReference>
<dbReference type="AlphaFoldDB" id="A0A516G8U8"/>
<dbReference type="RefSeq" id="WP_143782590.1">
    <property type="nucleotide sequence ID" value="NZ_CP041616.1"/>
</dbReference>
<evidence type="ECO:0000313" key="3">
    <source>
        <dbReference type="EMBL" id="QDO87915.1"/>
    </source>
</evidence>
<evidence type="ECO:0000313" key="4">
    <source>
        <dbReference type="Proteomes" id="UP000315395"/>
    </source>
</evidence>
<dbReference type="Pfam" id="PF01863">
    <property type="entry name" value="YgjP-like"/>
    <property type="match status" value="1"/>
</dbReference>
<feature type="compositionally biased region" description="Basic and acidic residues" evidence="1">
    <location>
        <begin position="1"/>
        <end position="14"/>
    </location>
</feature>
<feature type="domain" description="YgjP-like metallopeptidase" evidence="2">
    <location>
        <begin position="51"/>
        <end position="162"/>
    </location>
</feature>
<reference evidence="3 4" key="1">
    <citation type="submission" date="2019-07" db="EMBL/GenBank/DDBJ databases">
        <title>complete genome sequencing of Ornithinimicrobium sp. H23M54.</title>
        <authorList>
            <person name="Bae J.-W."/>
            <person name="Lee S.-Y."/>
        </authorList>
    </citation>
    <scope>NUCLEOTIDE SEQUENCE [LARGE SCALE GENOMIC DNA]</scope>
    <source>
        <strain evidence="3 4">H23M54</strain>
    </source>
</reference>
<dbReference type="PANTHER" id="PTHR30399">
    <property type="entry name" value="UNCHARACTERIZED PROTEIN YGJP"/>
    <property type="match status" value="1"/>
</dbReference>
<dbReference type="InterPro" id="IPR053136">
    <property type="entry name" value="UTP_pyrophosphatase-like"/>
</dbReference>
<feature type="region of interest" description="Disordered" evidence="1">
    <location>
        <begin position="1"/>
        <end position="33"/>
    </location>
</feature>
<dbReference type="Gene3D" id="3.30.2010.10">
    <property type="entry name" value="Metalloproteases ('zincins'), catalytic domain"/>
    <property type="match status" value="1"/>
</dbReference>
<name>A0A516G8U8_9MICO</name>
<sequence>MTRRPLGHDSRVPSDPDQPPVEIRRSARRRRTVSARMEAGTFVVLMPTGLTREQEQGHVEDLLARHLRAQARRRLERADLMGRAMALSERYLDGRARPVSVTWVTNQLRRWGSCSPATGAIRLSTDLERMPSWVVDSVIIHELAHLLEANHGPRFKALVHRYERYDEATTFLQGVAFGMGRQIPADDADGDLDT</sequence>
<evidence type="ECO:0000259" key="2">
    <source>
        <dbReference type="Pfam" id="PF01863"/>
    </source>
</evidence>
<dbReference type="PANTHER" id="PTHR30399:SF1">
    <property type="entry name" value="UTP PYROPHOSPHATASE"/>
    <property type="match status" value="1"/>
</dbReference>
<protein>
    <submittedName>
        <fullName evidence="3">M48 family metallopeptidase</fullName>
    </submittedName>
</protein>
<dbReference type="EMBL" id="CP041616">
    <property type="protein sequence ID" value="QDO87915.1"/>
    <property type="molecule type" value="Genomic_DNA"/>
</dbReference>
<dbReference type="Proteomes" id="UP000315395">
    <property type="component" value="Chromosome"/>
</dbReference>
<accession>A0A516G8U8</accession>
<dbReference type="CDD" id="cd07344">
    <property type="entry name" value="M48_yhfN_like"/>
    <property type="match status" value="1"/>
</dbReference>
<gene>
    <name evidence="3" type="ORF">FNH13_05765</name>
</gene>